<dbReference type="InterPro" id="IPR050557">
    <property type="entry name" value="RTX_toxin/Mannuronan_C5-epim"/>
</dbReference>
<organism evidence="3 4">
    <name type="scientific">Pararhizobium capsulatum DSM 1112</name>
    <dbReference type="NCBI Taxonomy" id="1121113"/>
    <lineage>
        <taxon>Bacteria</taxon>
        <taxon>Pseudomonadati</taxon>
        <taxon>Pseudomonadota</taxon>
        <taxon>Alphaproteobacteria</taxon>
        <taxon>Hyphomicrobiales</taxon>
        <taxon>Rhizobiaceae</taxon>
        <taxon>Rhizobium/Agrobacterium group</taxon>
        <taxon>Pararhizobium</taxon>
    </lineage>
</organism>
<dbReference type="SUPFAM" id="SSF51120">
    <property type="entry name" value="beta-Roll"/>
    <property type="match status" value="5"/>
</dbReference>
<evidence type="ECO:0000256" key="2">
    <source>
        <dbReference type="ARBA" id="ARBA00022525"/>
    </source>
</evidence>
<name>A0ABU0BZK6_9HYPH</name>
<dbReference type="RefSeq" id="WP_307236419.1">
    <property type="nucleotide sequence ID" value="NZ_JAUSVF010000004.1"/>
</dbReference>
<comment type="subcellular location">
    <subcellularLocation>
        <location evidence="1">Secreted</location>
    </subcellularLocation>
</comment>
<sequence>MSSNEQLADGSSGTNTFLYLTNGAPATGTIESVLDFDAFGVYLVAGIEYHFYLNGNHFPSGISNEDAFFRLYSPSGENLLGTSVTVPVTGDTVESLFYTPSTSGLHFVQVAGGGNVGSYYLQSELSYASGVPDDYSANWATAPSLSYNTIVTGQLEIAGDEDGFLVSTVAGQRYYYEYQSAVPDLFAQLKGANYDTLSYEVLPSGESGTFVAADSSTVMFTVSSNSFVETGSYYFLFAPTYSNTANLVVGTALNDSLVGTADQDEIHGSWGSDSLSGLGGNDFLFGGPDASNDVLSGGTGSDRLDGGDGNDTYVLDNEASGIDLIIDSSGTADSITSTISRSLASFSGIENLTLTGSADINGTGNALSNVLIGNAGINVLNGGVGADNMRGLAGNDVYVVDNASDIVNESIAGSTGSDTVQSSISFSLADTAHVLGSVENLTLLGSGNINGTGNALNNVLTGNAGINVLNGGAGADNMRGLAGNDVYVVDNASDIVNESIAGSTGSDTVQSSISFSLADTAHVLGSVENLTLLGSGNINGTGNALSNVLIGNAGINVLNGGVGADNMRGLAGNDVYVVDNASDIVNESIAGSTGSDTVQSSISFSLADTAHVLGSVENLTLLGSGNINGTGNALNNVLTGNAGINVLNGGAGADNMRGLAGNDVYVVDNASDIVNESIAGSTGSDTVQSSISFSLADTAHVLGSVENLTLLGSGNINGTGNALSNVLIGNAGINVLNGGVGADNMRGLAGNDVYVVDNASDIVNESIAGSTGSDTVQSSINFSLADTAHVLGSVENLTLLGSGNINSTGNALSNVLIGNAAINVLNGGAGNDTLSGGTGNDTLIGGAGSDNFVFNTALNATTNVDRISDFNAAADTMRLENAIFTTLTALGTLAAGAFASNLTGLAGDSNDRIIYEKDTGKLYYDANGSKAGGGIHFATLSSDLSLTNADFFIV</sequence>
<accession>A0ABU0BZK6</accession>
<reference evidence="3 4" key="1">
    <citation type="submission" date="2023-07" db="EMBL/GenBank/DDBJ databases">
        <title>Genomic Encyclopedia of Type Strains, Phase IV (KMG-IV): sequencing the most valuable type-strain genomes for metagenomic binning, comparative biology and taxonomic classification.</title>
        <authorList>
            <person name="Goeker M."/>
        </authorList>
    </citation>
    <scope>NUCLEOTIDE SEQUENCE [LARGE SCALE GENOMIC DNA]</scope>
    <source>
        <strain evidence="3 4">DSM 1112</strain>
    </source>
</reference>
<evidence type="ECO:0000313" key="3">
    <source>
        <dbReference type="EMBL" id="MDQ0323696.1"/>
    </source>
</evidence>
<keyword evidence="4" id="KW-1185">Reference proteome</keyword>
<dbReference type="PROSITE" id="PS00330">
    <property type="entry name" value="HEMOLYSIN_CALCIUM"/>
    <property type="match status" value="2"/>
</dbReference>
<evidence type="ECO:0000256" key="1">
    <source>
        <dbReference type="ARBA" id="ARBA00004613"/>
    </source>
</evidence>
<comment type="caution">
    <text evidence="3">The sequence shown here is derived from an EMBL/GenBank/DDBJ whole genome shotgun (WGS) entry which is preliminary data.</text>
</comment>
<dbReference type="PRINTS" id="PR00313">
    <property type="entry name" value="CABNDNGRPT"/>
</dbReference>
<dbReference type="Gene3D" id="2.60.120.380">
    <property type="match status" value="1"/>
</dbReference>
<dbReference type="InterPro" id="IPR018511">
    <property type="entry name" value="Hemolysin-typ_Ca-bd_CS"/>
</dbReference>
<dbReference type="InterPro" id="IPR001343">
    <property type="entry name" value="Hemolysn_Ca-bd"/>
</dbReference>
<dbReference type="PANTHER" id="PTHR38340">
    <property type="entry name" value="S-LAYER PROTEIN"/>
    <property type="match status" value="1"/>
</dbReference>
<dbReference type="Gene3D" id="2.150.10.10">
    <property type="entry name" value="Serralysin-like metalloprotease, C-terminal"/>
    <property type="match status" value="4"/>
</dbReference>
<gene>
    <name evidence="3" type="ORF">QO002_005903</name>
</gene>
<proteinExistence type="predicted"/>
<dbReference type="Pfam" id="PF00353">
    <property type="entry name" value="HemolysinCabind"/>
    <property type="match status" value="8"/>
</dbReference>
<dbReference type="InterPro" id="IPR011049">
    <property type="entry name" value="Serralysin-like_metalloprot_C"/>
</dbReference>
<keyword evidence="2" id="KW-0964">Secreted</keyword>
<dbReference type="PANTHER" id="PTHR38340:SF1">
    <property type="entry name" value="S-LAYER PROTEIN"/>
    <property type="match status" value="1"/>
</dbReference>
<protein>
    <submittedName>
        <fullName evidence="3">Ca2+-binding RTX toxin-like protein</fullName>
    </submittedName>
</protein>
<dbReference type="Proteomes" id="UP001230207">
    <property type="component" value="Unassembled WGS sequence"/>
</dbReference>
<dbReference type="EMBL" id="JAUSVF010000004">
    <property type="protein sequence ID" value="MDQ0323696.1"/>
    <property type="molecule type" value="Genomic_DNA"/>
</dbReference>
<evidence type="ECO:0000313" key="4">
    <source>
        <dbReference type="Proteomes" id="UP001230207"/>
    </source>
</evidence>